<accession>A0A1J0GVW1</accession>
<proteinExistence type="predicted"/>
<reference evidence="1 2" key="1">
    <citation type="submission" date="2016-09" db="EMBL/GenBank/DDBJ databases">
        <title>Complete Genome Sequence of Streptomyces 5a phage BRock.</title>
        <authorList>
            <person name="Crossman A."/>
            <person name="Baron S."/>
            <person name="Jamdagni P."/>
            <person name="Khatri P."/>
            <person name="Sharma D."/>
            <person name="Pandey M."/>
            <person name="Goyal S."/>
            <person name="Kumar S."/>
            <person name="Phogat A."/>
            <person name="Chawla G."/>
            <person name="Pasricha M."/>
            <person name="Gupta K."/>
            <person name="Bazzad D."/>
            <person name="Aggarwal V."/>
            <person name="Poughat A."/>
            <person name="Singh K."/>
            <person name="Rana P."/>
            <person name="Gautam R."/>
            <person name="Sharma V."/>
            <person name="Tyagi D."/>
            <person name="Shahi A."/>
            <person name="Jangra N."/>
            <person name="Malik M."/>
            <person name="Sidhu P.K."/>
            <person name="Malik S."/>
            <person name="Ghalyan Y."/>
            <person name="Sharma S.S."/>
            <person name="Malik A."/>
            <person name="Chuttani R."/>
            <person name="Bamal N."/>
            <person name="Bhadula D."/>
            <person name="Batra A."/>
            <person name="Temple L."/>
            <person name="Nehra K."/>
        </authorList>
    </citation>
    <scope>NUCLEOTIDE SEQUENCE [LARGE SCALE GENOMIC DNA]</scope>
</reference>
<dbReference type="Proteomes" id="UP000224898">
    <property type="component" value="Segment"/>
</dbReference>
<dbReference type="GeneID" id="55601461"/>
<protein>
    <submittedName>
        <fullName evidence="1">Uncharacterized protein</fullName>
    </submittedName>
</protein>
<organism evidence="1 2">
    <name type="scientific">Streptomyces phage BRock</name>
    <dbReference type="NCBI Taxonomy" id="1913591"/>
    <lineage>
        <taxon>Viruses</taxon>
        <taxon>Duplodnaviria</taxon>
        <taxon>Heunggongvirae</taxon>
        <taxon>Uroviricota</taxon>
        <taxon>Caudoviricetes</taxon>
        <taxon>Borockvirus</taxon>
        <taxon>Borockvirus brock</taxon>
    </lineage>
</organism>
<dbReference type="KEGG" id="vg:55601461"/>
<name>A0A1J0GVW1_9CAUD</name>
<evidence type="ECO:0000313" key="1">
    <source>
        <dbReference type="EMBL" id="APC46309.1"/>
    </source>
</evidence>
<dbReference type="RefSeq" id="YP_009831772.1">
    <property type="nucleotide sequence ID" value="NC_048650.1"/>
</dbReference>
<evidence type="ECO:0000313" key="2">
    <source>
        <dbReference type="Proteomes" id="UP000224898"/>
    </source>
</evidence>
<dbReference type="EMBL" id="KX925554">
    <property type="protein sequence ID" value="APC46309.1"/>
    <property type="molecule type" value="Genomic_DNA"/>
</dbReference>
<sequence length="96" mass="10738">MEMANSLYDYTKRGPNESVEEQYVTAKLVQAAHASAMVKPPIPNIGKIPPRFGYNSTPPTIMDVIYVDDRYNPQWADWSGRVSGYQGTSFPSLNPL</sequence>
<keyword evidence="2" id="KW-1185">Reference proteome</keyword>